<dbReference type="InterPro" id="IPR003660">
    <property type="entry name" value="HAMP_dom"/>
</dbReference>
<evidence type="ECO:0000256" key="11">
    <source>
        <dbReference type="ARBA" id="ARBA00023012"/>
    </source>
</evidence>
<dbReference type="EC" id="2.7.13.3" evidence="3"/>
<dbReference type="PRINTS" id="PR00344">
    <property type="entry name" value="BCTRLSENSOR"/>
</dbReference>
<dbReference type="InterPro" id="IPR005467">
    <property type="entry name" value="His_kinase_dom"/>
</dbReference>
<dbReference type="Pfam" id="PF08521">
    <property type="entry name" value="2CSK_N"/>
    <property type="match status" value="1"/>
</dbReference>
<dbReference type="InterPro" id="IPR013727">
    <property type="entry name" value="2CSK_N"/>
</dbReference>
<evidence type="ECO:0000256" key="13">
    <source>
        <dbReference type="SAM" id="Phobius"/>
    </source>
</evidence>
<dbReference type="SMART" id="SM00388">
    <property type="entry name" value="HisKA"/>
    <property type="match status" value="1"/>
</dbReference>
<dbReference type="Gene3D" id="1.10.287.130">
    <property type="match status" value="1"/>
</dbReference>
<gene>
    <name evidence="16" type="ORF">WNY58_02275</name>
</gene>
<name>A0ABU9TNB1_9GAMM</name>
<evidence type="ECO:0000256" key="3">
    <source>
        <dbReference type="ARBA" id="ARBA00012438"/>
    </source>
</evidence>
<feature type="transmembrane region" description="Helical" evidence="13">
    <location>
        <begin position="171"/>
        <end position="191"/>
    </location>
</feature>
<accession>A0ABU9TNB1</accession>
<dbReference type="CDD" id="cd00082">
    <property type="entry name" value="HisKA"/>
    <property type="match status" value="1"/>
</dbReference>
<organism evidence="16 17">
    <name type="scientific">Neptuniibacter pectenicola</name>
    <dbReference type="NCBI Taxonomy" id="1806669"/>
    <lineage>
        <taxon>Bacteria</taxon>
        <taxon>Pseudomonadati</taxon>
        <taxon>Pseudomonadota</taxon>
        <taxon>Gammaproteobacteria</taxon>
        <taxon>Oceanospirillales</taxon>
        <taxon>Oceanospirillaceae</taxon>
        <taxon>Neptuniibacter</taxon>
    </lineage>
</organism>
<evidence type="ECO:0000256" key="8">
    <source>
        <dbReference type="ARBA" id="ARBA00022777"/>
    </source>
</evidence>
<dbReference type="SMART" id="SM00387">
    <property type="entry name" value="HATPase_c"/>
    <property type="match status" value="1"/>
</dbReference>
<dbReference type="InterPro" id="IPR004358">
    <property type="entry name" value="Sig_transdc_His_kin-like_C"/>
</dbReference>
<protein>
    <recommendedName>
        <fullName evidence="3">histidine kinase</fullName>
        <ecNumber evidence="3">2.7.13.3</ecNumber>
    </recommendedName>
</protein>
<dbReference type="Proteomes" id="UP001449225">
    <property type="component" value="Unassembled WGS sequence"/>
</dbReference>
<evidence type="ECO:0000313" key="16">
    <source>
        <dbReference type="EMBL" id="MEM5535209.1"/>
    </source>
</evidence>
<keyword evidence="7" id="KW-0547">Nucleotide-binding</keyword>
<dbReference type="SUPFAM" id="SSF55874">
    <property type="entry name" value="ATPase domain of HSP90 chaperone/DNA topoisomerase II/histidine kinase"/>
    <property type="match status" value="1"/>
</dbReference>
<keyword evidence="17" id="KW-1185">Reference proteome</keyword>
<reference evidence="16 17" key="1">
    <citation type="submission" date="2024-03" db="EMBL/GenBank/DDBJ databases">
        <title>Community enrichment and isolation of bacterial strains for fucoidan degradation.</title>
        <authorList>
            <person name="Sichert A."/>
        </authorList>
    </citation>
    <scope>NUCLEOTIDE SEQUENCE [LARGE SCALE GENOMIC DNA]</scope>
    <source>
        <strain evidence="16 17">AS76</strain>
    </source>
</reference>
<evidence type="ECO:0000256" key="12">
    <source>
        <dbReference type="ARBA" id="ARBA00023136"/>
    </source>
</evidence>
<dbReference type="CDD" id="cd00075">
    <property type="entry name" value="HATPase"/>
    <property type="match status" value="1"/>
</dbReference>
<evidence type="ECO:0000256" key="9">
    <source>
        <dbReference type="ARBA" id="ARBA00022840"/>
    </source>
</evidence>
<evidence type="ECO:0000256" key="4">
    <source>
        <dbReference type="ARBA" id="ARBA00022553"/>
    </source>
</evidence>
<dbReference type="InterPro" id="IPR036890">
    <property type="entry name" value="HATPase_C_sf"/>
</dbReference>
<feature type="domain" description="HAMP" evidence="15">
    <location>
        <begin position="192"/>
        <end position="244"/>
    </location>
</feature>
<evidence type="ECO:0000256" key="10">
    <source>
        <dbReference type="ARBA" id="ARBA00022989"/>
    </source>
</evidence>
<dbReference type="SUPFAM" id="SSF47384">
    <property type="entry name" value="Homodimeric domain of signal transducing histidine kinase"/>
    <property type="match status" value="1"/>
</dbReference>
<dbReference type="PANTHER" id="PTHR45436">
    <property type="entry name" value="SENSOR HISTIDINE KINASE YKOH"/>
    <property type="match status" value="1"/>
</dbReference>
<dbReference type="RefSeq" id="WP_342853581.1">
    <property type="nucleotide sequence ID" value="NZ_JBBMRA010000001.1"/>
</dbReference>
<dbReference type="InterPro" id="IPR003661">
    <property type="entry name" value="HisK_dim/P_dom"/>
</dbReference>
<feature type="transmembrane region" description="Helical" evidence="13">
    <location>
        <begin position="6"/>
        <end position="28"/>
    </location>
</feature>
<keyword evidence="12 13" id="KW-0472">Membrane</keyword>
<evidence type="ECO:0000259" key="14">
    <source>
        <dbReference type="PROSITE" id="PS50109"/>
    </source>
</evidence>
<evidence type="ECO:0000256" key="1">
    <source>
        <dbReference type="ARBA" id="ARBA00000085"/>
    </source>
</evidence>
<comment type="caution">
    <text evidence="16">The sequence shown here is derived from an EMBL/GenBank/DDBJ whole genome shotgun (WGS) entry which is preliminary data.</text>
</comment>
<dbReference type="InterPro" id="IPR050428">
    <property type="entry name" value="TCS_sensor_his_kinase"/>
</dbReference>
<dbReference type="InterPro" id="IPR036097">
    <property type="entry name" value="HisK_dim/P_sf"/>
</dbReference>
<dbReference type="GO" id="GO:0005524">
    <property type="term" value="F:ATP binding"/>
    <property type="evidence" value="ECO:0007669"/>
    <property type="project" value="UniProtKB-KW"/>
</dbReference>
<evidence type="ECO:0000313" key="17">
    <source>
        <dbReference type="Proteomes" id="UP001449225"/>
    </source>
</evidence>
<keyword evidence="6 13" id="KW-0812">Transmembrane</keyword>
<keyword evidence="9 16" id="KW-0067">ATP-binding</keyword>
<keyword evidence="4" id="KW-0597">Phosphoprotein</keyword>
<keyword evidence="10 13" id="KW-1133">Transmembrane helix</keyword>
<proteinExistence type="predicted"/>
<dbReference type="EMBL" id="JBBMRA010000001">
    <property type="protein sequence ID" value="MEM5535209.1"/>
    <property type="molecule type" value="Genomic_DNA"/>
</dbReference>
<dbReference type="PROSITE" id="PS50885">
    <property type="entry name" value="HAMP"/>
    <property type="match status" value="1"/>
</dbReference>
<keyword evidence="11" id="KW-0902">Two-component regulatory system</keyword>
<dbReference type="PANTHER" id="PTHR45436:SF14">
    <property type="entry name" value="SENSOR PROTEIN QSEC"/>
    <property type="match status" value="1"/>
</dbReference>
<dbReference type="Gene3D" id="3.30.565.10">
    <property type="entry name" value="Histidine kinase-like ATPase, C-terminal domain"/>
    <property type="match status" value="1"/>
</dbReference>
<dbReference type="Pfam" id="PF02518">
    <property type="entry name" value="HATPase_c"/>
    <property type="match status" value="1"/>
</dbReference>
<dbReference type="Pfam" id="PF00512">
    <property type="entry name" value="HisKA"/>
    <property type="match status" value="1"/>
</dbReference>
<dbReference type="PROSITE" id="PS50109">
    <property type="entry name" value="HIS_KIN"/>
    <property type="match status" value="1"/>
</dbReference>
<evidence type="ECO:0000256" key="5">
    <source>
        <dbReference type="ARBA" id="ARBA00022679"/>
    </source>
</evidence>
<feature type="domain" description="Histidine kinase" evidence="14">
    <location>
        <begin position="252"/>
        <end position="464"/>
    </location>
</feature>
<evidence type="ECO:0000256" key="6">
    <source>
        <dbReference type="ARBA" id="ARBA00022692"/>
    </source>
</evidence>
<dbReference type="InterPro" id="IPR003594">
    <property type="entry name" value="HATPase_dom"/>
</dbReference>
<keyword evidence="5" id="KW-0808">Transferase</keyword>
<keyword evidence="8" id="KW-0418">Kinase</keyword>
<sequence length="470" mass="52297">MNSIRAYLTITLVIGIGLAIAASIAMSYQRITHETEELYDAELAQISRVLEAVLSIEFEFTGVHISETTHEKQKLVISPEIIAEGEYNKDGHKYEKKLAFQVWSRKGVPLLGSSNNDVSLSFSNEPGYSYETIDDKAWRTFVRYSDTLSIWIKVSQSVEIREDVTHKIASVNASILLILLPVIFILITLIVRKGLAPLNEINRQISLRGNNNLTPLNFTSVPNELQQIVGSINHLMSSLGAAIERQRRFTGNAAHELRTPLAAIKVHAQNMHPDNERLKNIQDHIVSGIDKLTHLFNQLITLSQAECSQVYDKKEAVNVNDLVCEITTELSAAINKKQISLSTHIDENIKVQANREKLSILLRNLIDNAVKYVPDQGKVTINAELSDTRVNLSVSDNGIGLNQEQKAHVFERFYRASSQDMDGCGIGLSIVKEICDSSGYSIALSDTERYQTGLTVTVGMPNEPMATDNP</sequence>
<evidence type="ECO:0000256" key="2">
    <source>
        <dbReference type="ARBA" id="ARBA00004141"/>
    </source>
</evidence>
<comment type="subcellular location">
    <subcellularLocation>
        <location evidence="2">Membrane</location>
        <topology evidence="2">Multi-pass membrane protein</topology>
    </subcellularLocation>
</comment>
<evidence type="ECO:0000256" key="7">
    <source>
        <dbReference type="ARBA" id="ARBA00022741"/>
    </source>
</evidence>
<evidence type="ECO:0000259" key="15">
    <source>
        <dbReference type="PROSITE" id="PS50885"/>
    </source>
</evidence>
<comment type="catalytic activity">
    <reaction evidence="1">
        <text>ATP + protein L-histidine = ADP + protein N-phospho-L-histidine.</text>
        <dbReference type="EC" id="2.7.13.3"/>
    </reaction>
</comment>